<gene>
    <name evidence="1" type="ORF">M8332_06865</name>
</gene>
<dbReference type="RefSeq" id="WP_252780887.1">
    <property type="nucleotide sequence ID" value="NZ_CP097479.1"/>
</dbReference>
<evidence type="ECO:0008006" key="3">
    <source>
        <dbReference type="Google" id="ProtNLM"/>
    </source>
</evidence>
<proteinExistence type="predicted"/>
<dbReference type="EMBL" id="CP097479">
    <property type="protein sequence ID" value="USS94002.1"/>
    <property type="molecule type" value="Genomic_DNA"/>
</dbReference>
<name>A0ABY5C614_9LACO</name>
<keyword evidence="2" id="KW-1185">Reference proteome</keyword>
<dbReference type="Proteomes" id="UP001057532">
    <property type="component" value="Plasmid punnamed"/>
</dbReference>
<protein>
    <recommendedName>
        <fullName evidence="3">Bacteriocin immunity protein</fullName>
    </recommendedName>
</protein>
<organism evidence="1 2">
    <name type="scientific">Fructilactobacillus ixorae</name>
    <dbReference type="NCBI Taxonomy" id="1750535"/>
    <lineage>
        <taxon>Bacteria</taxon>
        <taxon>Bacillati</taxon>
        <taxon>Bacillota</taxon>
        <taxon>Bacilli</taxon>
        <taxon>Lactobacillales</taxon>
        <taxon>Lactobacillaceae</taxon>
        <taxon>Fructilactobacillus</taxon>
    </lineage>
</organism>
<accession>A0ABY5C614</accession>
<geneLocation type="plasmid" evidence="1 2">
    <name>punnamed</name>
</geneLocation>
<evidence type="ECO:0000313" key="2">
    <source>
        <dbReference type="Proteomes" id="UP001057532"/>
    </source>
</evidence>
<sequence length="115" mass="12889">MDETKNHPTPQDIIRNIDIFKDFDNETIDEKIRIARMKAIKDGVDKDALNTAVSAYARHLLLVTYFASNGGITSATTLGQSFQNVDLTKSDPFLDEYNQISSDFGNSGQWKGLFL</sequence>
<evidence type="ECO:0000313" key="1">
    <source>
        <dbReference type="EMBL" id="USS94002.1"/>
    </source>
</evidence>
<reference evidence="1" key="1">
    <citation type="submission" date="2022-05" db="EMBL/GenBank/DDBJ databases">
        <authorList>
            <person name="Oliphant S.A."/>
            <person name="Watson-Haigh N.S."/>
            <person name="Sumby K.M."/>
            <person name="Gardner J.M."/>
            <person name="Jiranek V."/>
        </authorList>
    </citation>
    <scope>NUCLEOTIDE SEQUENCE</scope>
    <source>
        <strain evidence="1">Ru20-1</strain>
        <plasmid evidence="1">punnamed</plasmid>
    </source>
</reference>
<keyword evidence="1" id="KW-0614">Plasmid</keyword>